<accession>A0A1W1BQ97</accession>
<organism evidence="2">
    <name type="scientific">hydrothermal vent metagenome</name>
    <dbReference type="NCBI Taxonomy" id="652676"/>
    <lineage>
        <taxon>unclassified sequences</taxon>
        <taxon>metagenomes</taxon>
        <taxon>ecological metagenomes</taxon>
    </lineage>
</organism>
<gene>
    <name evidence="2" type="ORF">MNB_SV-3-134</name>
</gene>
<dbReference type="EMBL" id="FPHI01000012">
    <property type="protein sequence ID" value="SFV55693.1"/>
    <property type="molecule type" value="Genomic_DNA"/>
</dbReference>
<keyword evidence="1" id="KW-0175">Coiled coil</keyword>
<reference evidence="2" key="1">
    <citation type="submission" date="2016-10" db="EMBL/GenBank/DDBJ databases">
        <authorList>
            <person name="de Groot N.N."/>
        </authorList>
    </citation>
    <scope>NUCLEOTIDE SEQUENCE</scope>
</reference>
<proteinExistence type="predicted"/>
<protein>
    <submittedName>
        <fullName evidence="2">Uncharacterized protein</fullName>
    </submittedName>
</protein>
<dbReference type="AlphaFoldDB" id="A0A1W1BQ97"/>
<evidence type="ECO:0000313" key="2">
    <source>
        <dbReference type="EMBL" id="SFV55693.1"/>
    </source>
</evidence>
<feature type="coiled-coil region" evidence="1">
    <location>
        <begin position="133"/>
        <end position="160"/>
    </location>
</feature>
<evidence type="ECO:0000256" key="1">
    <source>
        <dbReference type="SAM" id="Coils"/>
    </source>
</evidence>
<name>A0A1W1BQ97_9ZZZZ</name>
<sequence length="314" mass="36717">MSNYEIITKAYGITEEESEQLTKRHTYIDEKLILDLVNGVGVVAKDLNDSAKGKEKGISRVWDSVSGNAKKRQNQINENVVEGLKSAVEWLQDHDRHLTRMDFKIKDIADELYKTQGEILKFYGQFKEVDFRVELLENFKKSAEQRFENIEERLKKIEAQQQIDREVSKLCHLDLPIEVEIFTILDNLASGEFGLWIMFEKDSKKKEEQITYLKRKIKEKLKIEGKEYLDFKNLSSEINRLESIEKKAIEFMSKQYRSFEDENSYEIIDLIALSATNTPDEVEKVIDTQTHIRTFMTYNDYVDALTDELVGESV</sequence>